<keyword evidence="3" id="KW-1185">Reference proteome</keyword>
<accession>A0A090MQU9</accession>
<protein>
    <recommendedName>
        <fullName evidence="4">DnrO protein</fullName>
    </recommendedName>
</protein>
<sequence>MPLISLRTLTIAVLGFIMSSPGFAAESHSHSGTSAPVQLQLDHGKKWQTDHALRRGMSEIHTVMEKSLPVIHEKAFTSAQYEAVAEHIQKQIDYVVGNCKLPEEADQQLHLVLEQIIDGVADMKADTGRDRGAEKIVTALGQYREYFEPAGW</sequence>
<comment type="caution">
    <text evidence="2">The sequence shown here is derived from an EMBL/GenBank/DDBJ whole genome shotgun (WGS) entry which is preliminary data.</text>
</comment>
<dbReference type="AlphaFoldDB" id="A0A090MQU9"/>
<gene>
    <name evidence="2" type="ORF">BN961_01396</name>
</gene>
<proteinExistence type="predicted"/>
<evidence type="ECO:0000313" key="3">
    <source>
        <dbReference type="Proteomes" id="UP000035762"/>
    </source>
</evidence>
<organism evidence="2 3">
    <name type="scientific">Afipia felis</name>
    <name type="common">Cat scratch disease bacillus</name>
    <dbReference type="NCBI Taxonomy" id="1035"/>
    <lineage>
        <taxon>Bacteria</taxon>
        <taxon>Pseudomonadati</taxon>
        <taxon>Pseudomonadota</taxon>
        <taxon>Alphaproteobacteria</taxon>
        <taxon>Hyphomicrobiales</taxon>
        <taxon>Nitrobacteraceae</taxon>
        <taxon>Afipia</taxon>
    </lineage>
</organism>
<evidence type="ECO:0008006" key="4">
    <source>
        <dbReference type="Google" id="ProtNLM"/>
    </source>
</evidence>
<reference evidence="2 3" key="1">
    <citation type="journal article" date="2014" name="Genome Announc.">
        <title>Genome Sequence of Afipia felis Strain 76713, Isolated in Hospital Water Using an Amoeba Co-Culture Procedure.</title>
        <authorList>
            <person name="Benamar S."/>
            <person name="La Scola B."/>
            <person name="Croce O."/>
        </authorList>
    </citation>
    <scope>NUCLEOTIDE SEQUENCE [LARGE SCALE GENOMIC DNA]</scope>
    <source>
        <strain evidence="2 3">76713</strain>
    </source>
</reference>
<dbReference type="EMBL" id="CCAZ020000001">
    <property type="protein sequence ID" value="CEG07989.1"/>
    <property type="molecule type" value="Genomic_DNA"/>
</dbReference>
<keyword evidence="1" id="KW-0732">Signal</keyword>
<feature type="signal peptide" evidence="1">
    <location>
        <begin position="1"/>
        <end position="24"/>
    </location>
</feature>
<dbReference type="Proteomes" id="UP000035762">
    <property type="component" value="Unassembled WGS sequence"/>
</dbReference>
<name>A0A090MQU9_AFIFE</name>
<feature type="chain" id="PRO_5001859865" description="DnrO protein" evidence="1">
    <location>
        <begin position="25"/>
        <end position="152"/>
    </location>
</feature>
<evidence type="ECO:0000313" key="2">
    <source>
        <dbReference type="EMBL" id="CEG07989.1"/>
    </source>
</evidence>
<evidence type="ECO:0000256" key="1">
    <source>
        <dbReference type="SAM" id="SignalP"/>
    </source>
</evidence>